<reference evidence="1 2" key="1">
    <citation type="journal article" date="2019" name="Nat. Ecol. Evol.">
        <title>Megaphylogeny resolves global patterns of mushroom evolution.</title>
        <authorList>
            <person name="Varga T."/>
            <person name="Krizsan K."/>
            <person name="Foldi C."/>
            <person name="Dima B."/>
            <person name="Sanchez-Garcia M."/>
            <person name="Sanchez-Ramirez S."/>
            <person name="Szollosi G.J."/>
            <person name="Szarkandi J.G."/>
            <person name="Papp V."/>
            <person name="Albert L."/>
            <person name="Andreopoulos W."/>
            <person name="Angelini C."/>
            <person name="Antonin V."/>
            <person name="Barry K.W."/>
            <person name="Bougher N.L."/>
            <person name="Buchanan P."/>
            <person name="Buyck B."/>
            <person name="Bense V."/>
            <person name="Catcheside P."/>
            <person name="Chovatia M."/>
            <person name="Cooper J."/>
            <person name="Damon W."/>
            <person name="Desjardin D."/>
            <person name="Finy P."/>
            <person name="Geml J."/>
            <person name="Haridas S."/>
            <person name="Hughes K."/>
            <person name="Justo A."/>
            <person name="Karasinski D."/>
            <person name="Kautmanova I."/>
            <person name="Kiss B."/>
            <person name="Kocsube S."/>
            <person name="Kotiranta H."/>
            <person name="LaButti K.M."/>
            <person name="Lechner B.E."/>
            <person name="Liimatainen K."/>
            <person name="Lipzen A."/>
            <person name="Lukacs Z."/>
            <person name="Mihaltcheva S."/>
            <person name="Morgado L.N."/>
            <person name="Niskanen T."/>
            <person name="Noordeloos M.E."/>
            <person name="Ohm R.A."/>
            <person name="Ortiz-Santana B."/>
            <person name="Ovrebo C."/>
            <person name="Racz N."/>
            <person name="Riley R."/>
            <person name="Savchenko A."/>
            <person name="Shiryaev A."/>
            <person name="Soop K."/>
            <person name="Spirin V."/>
            <person name="Szebenyi C."/>
            <person name="Tomsovsky M."/>
            <person name="Tulloss R.E."/>
            <person name="Uehling J."/>
            <person name="Grigoriev I.V."/>
            <person name="Vagvolgyi C."/>
            <person name="Papp T."/>
            <person name="Martin F.M."/>
            <person name="Miettinen O."/>
            <person name="Hibbett D.S."/>
            <person name="Nagy L.G."/>
        </authorList>
    </citation>
    <scope>NUCLEOTIDE SEQUENCE [LARGE SCALE GENOMIC DNA]</scope>
    <source>
        <strain evidence="1 2">CBS 309.79</strain>
    </source>
</reference>
<accession>A0A5C3QDK8</accession>
<evidence type="ECO:0000313" key="1">
    <source>
        <dbReference type="EMBL" id="TFK98248.1"/>
    </source>
</evidence>
<sequence length="148" mass="16875">MLNFPAAFEEKDRREYAMSHLSTSESTLQPLRFTDVELTDDDQFLHNRPSGANQRNTLQVDIRRVSFVTAKQSSNTQSPTVQAAFSYTSVNGLMVENRQVHERMAKRLVHTVGLCSETVSPLPLMSWAMKHETQHLESVATLTFRYIS</sequence>
<organism evidence="1 2">
    <name type="scientific">Pterulicium gracile</name>
    <dbReference type="NCBI Taxonomy" id="1884261"/>
    <lineage>
        <taxon>Eukaryota</taxon>
        <taxon>Fungi</taxon>
        <taxon>Dikarya</taxon>
        <taxon>Basidiomycota</taxon>
        <taxon>Agaricomycotina</taxon>
        <taxon>Agaricomycetes</taxon>
        <taxon>Agaricomycetidae</taxon>
        <taxon>Agaricales</taxon>
        <taxon>Pleurotineae</taxon>
        <taxon>Pterulaceae</taxon>
        <taxon>Pterulicium</taxon>
    </lineage>
</organism>
<keyword evidence="2" id="KW-1185">Reference proteome</keyword>
<dbReference type="Proteomes" id="UP000305067">
    <property type="component" value="Unassembled WGS sequence"/>
</dbReference>
<evidence type="ECO:0000313" key="2">
    <source>
        <dbReference type="Proteomes" id="UP000305067"/>
    </source>
</evidence>
<proteinExistence type="predicted"/>
<dbReference type="EMBL" id="ML178841">
    <property type="protein sequence ID" value="TFK98248.1"/>
    <property type="molecule type" value="Genomic_DNA"/>
</dbReference>
<name>A0A5C3QDK8_9AGAR</name>
<protein>
    <submittedName>
        <fullName evidence="1">Uncharacterized protein</fullName>
    </submittedName>
</protein>
<dbReference type="OrthoDB" id="3364132at2759"/>
<gene>
    <name evidence="1" type="ORF">BDV98DRAFT_585114</name>
</gene>
<dbReference type="AlphaFoldDB" id="A0A5C3QDK8"/>